<keyword evidence="3" id="KW-0804">Transcription</keyword>
<sequence>MKPRLFHLVAQARQNLFRSADQVFSAELEVSGTQVVALFAIQSQEGCQLKDLTAQLQLKNSAITGLVGRMEDNGLIQRQPCEQDGRSTRLYLTDKGRAVVAQAKPVLARVNAQLTKGFTQDELAVVARFLHHAASIHFTTESPK</sequence>
<dbReference type="PROSITE" id="PS50995">
    <property type="entry name" value="HTH_MARR_2"/>
    <property type="match status" value="1"/>
</dbReference>
<feature type="domain" description="HTH marR-type" evidence="4">
    <location>
        <begin position="2"/>
        <end position="135"/>
    </location>
</feature>
<dbReference type="PANTHER" id="PTHR33164:SF107">
    <property type="entry name" value="TRANSCRIPTIONAL REGULATORY PROTEIN"/>
    <property type="match status" value="1"/>
</dbReference>
<evidence type="ECO:0000256" key="3">
    <source>
        <dbReference type="ARBA" id="ARBA00023163"/>
    </source>
</evidence>
<dbReference type="PROSITE" id="PS01117">
    <property type="entry name" value="HTH_MARR_1"/>
    <property type="match status" value="1"/>
</dbReference>
<dbReference type="InterPro" id="IPR000835">
    <property type="entry name" value="HTH_MarR-typ"/>
</dbReference>
<proteinExistence type="predicted"/>
<keyword evidence="6" id="KW-1185">Reference proteome</keyword>
<evidence type="ECO:0000313" key="6">
    <source>
        <dbReference type="Proteomes" id="UP001303946"/>
    </source>
</evidence>
<dbReference type="InterPro" id="IPR036390">
    <property type="entry name" value="WH_DNA-bd_sf"/>
</dbReference>
<keyword evidence="2" id="KW-0238">DNA-binding</keyword>
<keyword evidence="1" id="KW-0805">Transcription regulation</keyword>
<dbReference type="InterPro" id="IPR023187">
    <property type="entry name" value="Tscrpt_reg_MarR-type_CS"/>
</dbReference>
<reference evidence="5 6" key="1">
    <citation type="submission" date="2023-10" db="EMBL/GenBank/DDBJ databases">
        <title>Bacteria for the degradation of biodegradable plastic PBAT(Polybutylene adipate terephthalate).</title>
        <authorList>
            <person name="Weon H.-Y."/>
            <person name="Yeon J."/>
        </authorList>
    </citation>
    <scope>NUCLEOTIDE SEQUENCE [LARGE SCALE GENOMIC DNA]</scope>
    <source>
        <strain evidence="5 6">SBD 7-3</strain>
    </source>
</reference>
<evidence type="ECO:0000256" key="1">
    <source>
        <dbReference type="ARBA" id="ARBA00023015"/>
    </source>
</evidence>
<dbReference type="EMBL" id="CP136336">
    <property type="protein sequence ID" value="WOB07715.1"/>
    <property type="molecule type" value="Genomic_DNA"/>
</dbReference>
<accession>A0ABZ0CRU4</accession>
<organism evidence="5 6">
    <name type="scientific">Piscinibacter gummiphilus</name>
    <dbReference type="NCBI Taxonomy" id="946333"/>
    <lineage>
        <taxon>Bacteria</taxon>
        <taxon>Pseudomonadati</taxon>
        <taxon>Pseudomonadota</taxon>
        <taxon>Betaproteobacteria</taxon>
        <taxon>Burkholderiales</taxon>
        <taxon>Sphaerotilaceae</taxon>
        <taxon>Piscinibacter</taxon>
    </lineage>
</organism>
<dbReference type="Gene3D" id="1.10.10.10">
    <property type="entry name" value="Winged helix-like DNA-binding domain superfamily/Winged helix DNA-binding domain"/>
    <property type="match status" value="1"/>
</dbReference>
<dbReference type="PRINTS" id="PR00598">
    <property type="entry name" value="HTHMARR"/>
</dbReference>
<evidence type="ECO:0000259" key="4">
    <source>
        <dbReference type="PROSITE" id="PS50995"/>
    </source>
</evidence>
<name>A0ABZ0CRU4_9BURK</name>
<dbReference type="Pfam" id="PF01047">
    <property type="entry name" value="MarR"/>
    <property type="match status" value="1"/>
</dbReference>
<dbReference type="SMART" id="SM00347">
    <property type="entry name" value="HTH_MARR"/>
    <property type="match status" value="1"/>
</dbReference>
<gene>
    <name evidence="5" type="ORF">RXV79_22760</name>
</gene>
<evidence type="ECO:0000256" key="2">
    <source>
        <dbReference type="ARBA" id="ARBA00023125"/>
    </source>
</evidence>
<evidence type="ECO:0000313" key="5">
    <source>
        <dbReference type="EMBL" id="WOB07715.1"/>
    </source>
</evidence>
<dbReference type="InterPro" id="IPR036388">
    <property type="entry name" value="WH-like_DNA-bd_sf"/>
</dbReference>
<protein>
    <submittedName>
        <fullName evidence="5">MarR family transcriptional regulator</fullName>
    </submittedName>
</protein>
<dbReference type="Proteomes" id="UP001303946">
    <property type="component" value="Chromosome"/>
</dbReference>
<dbReference type="InterPro" id="IPR039422">
    <property type="entry name" value="MarR/SlyA-like"/>
</dbReference>
<dbReference type="RefSeq" id="WP_316700370.1">
    <property type="nucleotide sequence ID" value="NZ_CP136336.1"/>
</dbReference>
<dbReference type="PANTHER" id="PTHR33164">
    <property type="entry name" value="TRANSCRIPTIONAL REGULATOR, MARR FAMILY"/>
    <property type="match status" value="1"/>
</dbReference>
<dbReference type="SUPFAM" id="SSF46785">
    <property type="entry name" value="Winged helix' DNA-binding domain"/>
    <property type="match status" value="1"/>
</dbReference>